<sequence>MLPADPSPRSLWALQPEPAGGSAADFLLHPSLSDLLYAVVAAMLLSGLGCLVRQARVYRRRELRRYTLLGTQDAHGNPLLYDTTRNAGNVLIRVVEGHRSTFELTDVQLRDGTYAAEPLDSYL</sequence>
<protein>
    <submittedName>
        <fullName evidence="2">Uncharacterized protein</fullName>
    </submittedName>
</protein>
<keyword evidence="1" id="KW-1133">Transmembrane helix</keyword>
<keyword evidence="3" id="KW-1185">Reference proteome</keyword>
<keyword evidence="1" id="KW-0472">Membrane</keyword>
<name>A0ABV6XXR4_9ACTN</name>
<keyword evidence="1" id="KW-0812">Transmembrane</keyword>
<evidence type="ECO:0000256" key="1">
    <source>
        <dbReference type="SAM" id="Phobius"/>
    </source>
</evidence>
<dbReference type="EMBL" id="JBEUKS010000015">
    <property type="protein sequence ID" value="MFC1443071.1"/>
    <property type="molecule type" value="Genomic_DNA"/>
</dbReference>
<reference evidence="2 3" key="1">
    <citation type="submission" date="2024-06" db="EMBL/GenBank/DDBJ databases">
        <authorList>
            <person name="Lee S.D."/>
        </authorList>
    </citation>
    <scope>NUCLEOTIDE SEQUENCE [LARGE SCALE GENOMIC DNA]</scope>
    <source>
        <strain evidence="2 3">N1-10</strain>
    </source>
</reference>
<dbReference type="Proteomes" id="UP001592581">
    <property type="component" value="Unassembled WGS sequence"/>
</dbReference>
<comment type="caution">
    <text evidence="2">The sequence shown here is derived from an EMBL/GenBank/DDBJ whole genome shotgun (WGS) entry which is preliminary data.</text>
</comment>
<proteinExistence type="predicted"/>
<gene>
    <name evidence="2" type="ORF">ABUW04_33010</name>
</gene>
<accession>A0ABV6XXR4</accession>
<evidence type="ECO:0000313" key="3">
    <source>
        <dbReference type="Proteomes" id="UP001592581"/>
    </source>
</evidence>
<feature type="transmembrane region" description="Helical" evidence="1">
    <location>
        <begin position="35"/>
        <end position="55"/>
    </location>
</feature>
<organism evidence="2 3">
    <name type="scientific">Streptacidiphilus jeojiensis</name>
    <dbReference type="NCBI Taxonomy" id="3229225"/>
    <lineage>
        <taxon>Bacteria</taxon>
        <taxon>Bacillati</taxon>
        <taxon>Actinomycetota</taxon>
        <taxon>Actinomycetes</taxon>
        <taxon>Kitasatosporales</taxon>
        <taxon>Streptomycetaceae</taxon>
        <taxon>Streptacidiphilus</taxon>
    </lineage>
</organism>
<evidence type="ECO:0000313" key="2">
    <source>
        <dbReference type="EMBL" id="MFC1443071.1"/>
    </source>
</evidence>
<dbReference type="RefSeq" id="WP_380568120.1">
    <property type="nucleotide sequence ID" value="NZ_JBEUKS010000015.1"/>
</dbReference>